<dbReference type="Proteomes" id="UP000199517">
    <property type="component" value="Unassembled WGS sequence"/>
</dbReference>
<reference evidence="2" key="1">
    <citation type="submission" date="2016-10" db="EMBL/GenBank/DDBJ databases">
        <authorList>
            <person name="Varghese N."/>
            <person name="Submissions S."/>
        </authorList>
    </citation>
    <scope>NUCLEOTIDE SEQUENCE [LARGE SCALE GENOMIC DNA]</scope>
    <source>
        <strain evidence="2">DSM 7481</strain>
    </source>
</reference>
<dbReference type="EMBL" id="FOMQ01000014">
    <property type="protein sequence ID" value="SFE09552.1"/>
    <property type="molecule type" value="Genomic_DNA"/>
</dbReference>
<accession>A0A1I1XQD1</accession>
<gene>
    <name evidence="1" type="ORF">SAMN04489710_11455</name>
</gene>
<sequence>MSVYAMTYRTPAGLRMQPVQAQDMAAAWERAFDLCQQLDVRGFGLRRLGGA</sequence>
<proteinExistence type="predicted"/>
<organism evidence="1 2">
    <name type="scientific">Paracidovorax konjaci</name>
    <dbReference type="NCBI Taxonomy" id="32040"/>
    <lineage>
        <taxon>Bacteria</taxon>
        <taxon>Pseudomonadati</taxon>
        <taxon>Pseudomonadota</taxon>
        <taxon>Betaproteobacteria</taxon>
        <taxon>Burkholderiales</taxon>
        <taxon>Comamonadaceae</taxon>
        <taxon>Paracidovorax</taxon>
    </lineage>
</organism>
<evidence type="ECO:0000313" key="2">
    <source>
        <dbReference type="Proteomes" id="UP000199517"/>
    </source>
</evidence>
<evidence type="ECO:0000313" key="1">
    <source>
        <dbReference type="EMBL" id="SFE09552.1"/>
    </source>
</evidence>
<keyword evidence="2" id="KW-1185">Reference proteome</keyword>
<dbReference type="RefSeq" id="WP_175526063.1">
    <property type="nucleotide sequence ID" value="NZ_FOMQ01000014.1"/>
</dbReference>
<dbReference type="AlphaFoldDB" id="A0A1I1XQD1"/>
<protein>
    <submittedName>
        <fullName evidence="1">Uncharacterized protein</fullName>
    </submittedName>
</protein>
<name>A0A1I1XQD1_9BURK</name>
<dbReference type="STRING" id="32040.SAMN04489710_11455"/>